<name>A0A8J4A2X7_9ACTN</name>
<keyword evidence="13" id="KW-0732">Signal</keyword>
<evidence type="ECO:0000256" key="3">
    <source>
        <dbReference type="ARBA" id="ARBA00010136"/>
    </source>
</evidence>
<dbReference type="Pfam" id="PF17900">
    <property type="entry name" value="Peptidase_M1_N"/>
    <property type="match status" value="1"/>
</dbReference>
<feature type="chain" id="PRO_5038337533" description="Aminopeptidase N" evidence="13">
    <location>
        <begin position="24"/>
        <end position="469"/>
    </location>
</feature>
<dbReference type="EC" id="3.4.11.2" evidence="4"/>
<evidence type="ECO:0000259" key="14">
    <source>
        <dbReference type="Pfam" id="PF01433"/>
    </source>
</evidence>
<evidence type="ECO:0000256" key="13">
    <source>
        <dbReference type="SAM" id="SignalP"/>
    </source>
</evidence>
<dbReference type="InterPro" id="IPR014782">
    <property type="entry name" value="Peptidase_M1_dom"/>
</dbReference>
<dbReference type="InterPro" id="IPR050344">
    <property type="entry name" value="Peptidase_M1_aminopeptidases"/>
</dbReference>
<protein>
    <recommendedName>
        <fullName evidence="5">Aminopeptidase N</fullName>
        <ecNumber evidence="4">3.4.11.2</ecNumber>
    </recommendedName>
    <alternativeName>
        <fullName evidence="11">Alanine aminopeptidase</fullName>
    </alternativeName>
    <alternativeName>
        <fullName evidence="12">Lysyl aminopeptidase</fullName>
    </alternativeName>
</protein>
<comment type="cofactor">
    <cofactor evidence="2">
        <name>Zn(2+)</name>
        <dbReference type="ChEBI" id="CHEBI:29105"/>
    </cofactor>
</comment>
<dbReference type="Gene3D" id="2.60.40.1730">
    <property type="entry name" value="tricorn interacting facor f3 domain"/>
    <property type="match status" value="1"/>
</dbReference>
<dbReference type="InterPro" id="IPR027268">
    <property type="entry name" value="Peptidase_M4/M1_CTD_sf"/>
</dbReference>
<keyword evidence="8" id="KW-0378">Hydrolase</keyword>
<dbReference type="InterPro" id="IPR042097">
    <property type="entry name" value="Aminopeptidase_N-like_N_sf"/>
</dbReference>
<evidence type="ECO:0000256" key="12">
    <source>
        <dbReference type="ARBA" id="ARBA00031533"/>
    </source>
</evidence>
<dbReference type="PRINTS" id="PR00756">
    <property type="entry name" value="ALADIPTASE"/>
</dbReference>
<dbReference type="Gene3D" id="1.10.390.10">
    <property type="entry name" value="Neutral Protease Domain 2"/>
    <property type="match status" value="1"/>
</dbReference>
<accession>A0A8J4A2X7</accession>
<evidence type="ECO:0000256" key="9">
    <source>
        <dbReference type="ARBA" id="ARBA00022833"/>
    </source>
</evidence>
<feature type="domain" description="Peptidase M1 membrane alanine aminopeptidase" evidence="14">
    <location>
        <begin position="309"/>
        <end position="450"/>
    </location>
</feature>
<evidence type="ECO:0000256" key="6">
    <source>
        <dbReference type="ARBA" id="ARBA00022670"/>
    </source>
</evidence>
<keyword evidence="9" id="KW-0862">Zinc</keyword>
<dbReference type="Proteomes" id="UP000635606">
    <property type="component" value="Unassembled WGS sequence"/>
</dbReference>
<dbReference type="GO" id="GO:0006508">
    <property type="term" value="P:proteolysis"/>
    <property type="evidence" value="ECO:0007669"/>
    <property type="project" value="UniProtKB-KW"/>
</dbReference>
<dbReference type="GO" id="GO:0008270">
    <property type="term" value="F:zinc ion binding"/>
    <property type="evidence" value="ECO:0007669"/>
    <property type="project" value="InterPro"/>
</dbReference>
<feature type="signal peptide" evidence="13">
    <location>
        <begin position="1"/>
        <end position="23"/>
    </location>
</feature>
<keyword evidence="17" id="KW-1185">Reference proteome</keyword>
<dbReference type="SUPFAM" id="SSF63737">
    <property type="entry name" value="Leukotriene A4 hydrolase N-terminal domain"/>
    <property type="match status" value="1"/>
</dbReference>
<dbReference type="InterPro" id="IPR045357">
    <property type="entry name" value="Aminopeptidase_N-like_N"/>
</dbReference>
<dbReference type="GO" id="GO:0008237">
    <property type="term" value="F:metallopeptidase activity"/>
    <property type="evidence" value="ECO:0007669"/>
    <property type="project" value="UniProtKB-KW"/>
</dbReference>
<evidence type="ECO:0000256" key="5">
    <source>
        <dbReference type="ARBA" id="ARBA00015611"/>
    </source>
</evidence>
<comment type="caution">
    <text evidence="16">The sequence shown here is derived from an EMBL/GenBank/DDBJ whole genome shotgun (WGS) entry which is preliminary data.</text>
</comment>
<dbReference type="RefSeq" id="WP_203933647.1">
    <property type="nucleotide sequence ID" value="NZ_BOPH01000125.1"/>
</dbReference>
<evidence type="ECO:0000256" key="8">
    <source>
        <dbReference type="ARBA" id="ARBA00022801"/>
    </source>
</evidence>
<keyword evidence="6" id="KW-0645">Protease</keyword>
<dbReference type="EMBL" id="BOPH01000125">
    <property type="protein sequence ID" value="GIJ73833.1"/>
    <property type="molecule type" value="Genomic_DNA"/>
</dbReference>
<dbReference type="SUPFAM" id="SSF55486">
    <property type="entry name" value="Metalloproteases ('zincins'), catalytic domain"/>
    <property type="match status" value="1"/>
</dbReference>
<evidence type="ECO:0000256" key="11">
    <source>
        <dbReference type="ARBA" id="ARBA00029811"/>
    </source>
</evidence>
<comment type="catalytic activity">
    <reaction evidence="1">
        <text>Release of an N-terminal amino acid, Xaa-|-Yaa- from a peptide, amide or arylamide. Xaa is preferably Ala, but may be most amino acids including Pro (slow action). When a terminal hydrophobic residue is followed by a prolyl residue, the two may be released as an intact Xaa-Pro dipeptide.</text>
        <dbReference type="EC" id="3.4.11.2"/>
    </reaction>
</comment>
<gene>
    <name evidence="16" type="ORF">Voc01_087500</name>
</gene>
<keyword evidence="7" id="KW-0479">Metal-binding</keyword>
<dbReference type="InterPro" id="IPR001930">
    <property type="entry name" value="Peptidase_M1"/>
</dbReference>
<evidence type="ECO:0000256" key="4">
    <source>
        <dbReference type="ARBA" id="ARBA00012564"/>
    </source>
</evidence>
<dbReference type="PANTHER" id="PTHR11533:SF297">
    <property type="entry name" value="AMINOPEPTIDASE N"/>
    <property type="match status" value="1"/>
</dbReference>
<feature type="domain" description="Aminopeptidase N-like N-terminal" evidence="15">
    <location>
        <begin position="49"/>
        <end position="221"/>
    </location>
</feature>
<evidence type="ECO:0000313" key="16">
    <source>
        <dbReference type="EMBL" id="GIJ73833.1"/>
    </source>
</evidence>
<evidence type="ECO:0000256" key="1">
    <source>
        <dbReference type="ARBA" id="ARBA00000098"/>
    </source>
</evidence>
<dbReference type="CDD" id="cd09603">
    <property type="entry name" value="M1_APN_like"/>
    <property type="match status" value="1"/>
</dbReference>
<evidence type="ECO:0000259" key="15">
    <source>
        <dbReference type="Pfam" id="PF17900"/>
    </source>
</evidence>
<evidence type="ECO:0000256" key="10">
    <source>
        <dbReference type="ARBA" id="ARBA00023049"/>
    </source>
</evidence>
<dbReference type="Pfam" id="PF01433">
    <property type="entry name" value="Peptidase_M1"/>
    <property type="match status" value="1"/>
</dbReference>
<dbReference type="AlphaFoldDB" id="A0A8J4A2X7"/>
<evidence type="ECO:0000256" key="7">
    <source>
        <dbReference type="ARBA" id="ARBA00022723"/>
    </source>
</evidence>
<evidence type="ECO:0000313" key="17">
    <source>
        <dbReference type="Proteomes" id="UP000635606"/>
    </source>
</evidence>
<evidence type="ECO:0000256" key="2">
    <source>
        <dbReference type="ARBA" id="ARBA00001947"/>
    </source>
</evidence>
<comment type="similarity">
    <text evidence="3">Belongs to the peptidase M1 family.</text>
</comment>
<keyword evidence="10" id="KW-0482">Metalloprotease</keyword>
<reference evidence="16" key="1">
    <citation type="submission" date="2021-01" db="EMBL/GenBank/DDBJ databases">
        <title>Whole genome shotgun sequence of Virgisporangium ochraceum NBRC 16418.</title>
        <authorList>
            <person name="Komaki H."/>
            <person name="Tamura T."/>
        </authorList>
    </citation>
    <scope>NUCLEOTIDE SEQUENCE</scope>
    <source>
        <strain evidence="16">NBRC 16418</strain>
    </source>
</reference>
<proteinExistence type="inferred from homology"/>
<dbReference type="GO" id="GO:0016285">
    <property type="term" value="F:alanyl aminopeptidase activity"/>
    <property type="evidence" value="ECO:0007669"/>
    <property type="project" value="UniProtKB-EC"/>
</dbReference>
<sequence>MNRSRVLLAVAAAALLLTTGAGHPPVDGAAGAGDPYYPTDGNGGIDVLDYDLGLTYAPDTRLLTGEAVVTARATRALRRFNLDLNGLTVTAVTVDGRPARFTREAEHELVITPDDALRRGAGFRAVVRYEGRPAPLPHRLLGLSGWQDTSTGGVFAAGAPHTATTWFPANDVPTDKATFRLTATVPTGWTVVSNGREAGSTTGPGWTTYRWAQTRPMATYLSLLAIDRFTVERTRLGDGTPVVHAYAPGVGDDKRSLAARLPEIIGFMASRFGPYPQDAAGGVFLADPVPFSMETQGRPVYAAYADLATVVHETAHQWFGDSATVRQWKDVCVSECFASYAPWLWDEAKDGADLDARYRDLIAQAEEWIPDFWTRPLYDMGPNEEFNYPVYLRGPLALHALRHRIGERAFASVLRSWPTLHAHSNATWPEFEAFAARVSGQDLTAFFDAWARGTTRPAPEHLWPGTLGP</sequence>
<organism evidence="16 17">
    <name type="scientific">Virgisporangium ochraceum</name>
    <dbReference type="NCBI Taxonomy" id="65505"/>
    <lineage>
        <taxon>Bacteria</taxon>
        <taxon>Bacillati</taxon>
        <taxon>Actinomycetota</taxon>
        <taxon>Actinomycetes</taxon>
        <taxon>Micromonosporales</taxon>
        <taxon>Micromonosporaceae</taxon>
        <taxon>Virgisporangium</taxon>
    </lineage>
</organism>
<dbReference type="PANTHER" id="PTHR11533">
    <property type="entry name" value="PROTEASE M1 ZINC METALLOPROTEASE"/>
    <property type="match status" value="1"/>
</dbReference>